<sequence>MRRRALLASAAAVSTASLAGCPTPPWTDAPTEIDGAELTFRREYDGDLDVTGSGGNDVAEVRRRLDEDPPRLVVAGSLLDGPRRCERVSLLEATLDDGTLRLRIVSEDDPESDVDVCSDVAEPHPYSVAVAFADAPVPERVVVRHETETVLEKSV</sequence>
<organism evidence="1 2">
    <name type="scientific">Halorubrum xinjiangense</name>
    <dbReference type="NCBI Taxonomy" id="261291"/>
    <lineage>
        <taxon>Archaea</taxon>
        <taxon>Methanobacteriati</taxon>
        <taxon>Methanobacteriota</taxon>
        <taxon>Stenosarchaea group</taxon>
        <taxon>Halobacteria</taxon>
        <taxon>Halobacteriales</taxon>
        <taxon>Haloferacaceae</taxon>
        <taxon>Halorubrum</taxon>
    </lineage>
</organism>
<name>A0A1G7KUS2_9EURY</name>
<evidence type="ECO:0000313" key="2">
    <source>
        <dbReference type="Proteomes" id="UP000324020"/>
    </source>
</evidence>
<dbReference type="PROSITE" id="PS51257">
    <property type="entry name" value="PROKAR_LIPOPROTEIN"/>
    <property type="match status" value="1"/>
</dbReference>
<protein>
    <recommendedName>
        <fullName evidence="3">PrcB C-terminal</fullName>
    </recommendedName>
</protein>
<dbReference type="RefSeq" id="WP_149798201.1">
    <property type="nucleotide sequence ID" value="NZ_FNBO01000004.1"/>
</dbReference>
<dbReference type="AlphaFoldDB" id="A0A1G7KUS2"/>
<accession>A0A1G7KUS2</accession>
<evidence type="ECO:0008006" key="3">
    <source>
        <dbReference type="Google" id="ProtNLM"/>
    </source>
</evidence>
<keyword evidence="2" id="KW-1185">Reference proteome</keyword>
<gene>
    <name evidence="1" type="ORF">SAMN04488067_10495</name>
</gene>
<dbReference type="OrthoDB" id="324541at2157"/>
<evidence type="ECO:0000313" key="1">
    <source>
        <dbReference type="EMBL" id="SDF40814.1"/>
    </source>
</evidence>
<reference evidence="1 2" key="1">
    <citation type="submission" date="2016-10" db="EMBL/GenBank/DDBJ databases">
        <authorList>
            <person name="Varghese N."/>
            <person name="Submissions S."/>
        </authorList>
    </citation>
    <scope>NUCLEOTIDE SEQUENCE [LARGE SCALE GENOMIC DNA]</scope>
    <source>
        <strain evidence="1 2">CGMCC 1.3527</strain>
    </source>
</reference>
<proteinExistence type="predicted"/>
<dbReference type="EMBL" id="FNBO01000004">
    <property type="protein sequence ID" value="SDF40814.1"/>
    <property type="molecule type" value="Genomic_DNA"/>
</dbReference>
<dbReference type="Proteomes" id="UP000324020">
    <property type="component" value="Unassembled WGS sequence"/>
</dbReference>